<dbReference type="STRING" id="419665.Maeo_1435"/>
<organism evidence="3 4">
    <name type="scientific">Methanococcus aeolicus (strain ATCC BAA-1280 / DSM 17508 / OCM 812 / Nankai-3)</name>
    <dbReference type="NCBI Taxonomy" id="419665"/>
    <lineage>
        <taxon>Archaea</taxon>
        <taxon>Methanobacteriati</taxon>
        <taxon>Methanobacteriota</taxon>
        <taxon>Methanomada group</taxon>
        <taxon>Methanococci</taxon>
        <taxon>Methanococcales</taxon>
        <taxon>Methanococcaceae</taxon>
        <taxon>Methanococcus</taxon>
    </lineage>
</organism>
<evidence type="ECO:0000259" key="1">
    <source>
        <dbReference type="SMART" id="SM00897"/>
    </source>
</evidence>
<dbReference type="SMART" id="SM00897">
    <property type="entry name" value="FIST"/>
    <property type="match status" value="1"/>
</dbReference>
<dbReference type="SMART" id="SM01204">
    <property type="entry name" value="FIST_C"/>
    <property type="match status" value="1"/>
</dbReference>
<proteinExistence type="predicted"/>
<dbReference type="RefSeq" id="WP_011974143.1">
    <property type="nucleotide sequence ID" value="NC_009635.1"/>
</dbReference>
<evidence type="ECO:0000313" key="4">
    <source>
        <dbReference type="Proteomes" id="UP000001106"/>
    </source>
</evidence>
<dbReference type="HOGENOM" id="CLU_559763_0_0_2"/>
<feature type="domain" description="FIST" evidence="1">
    <location>
        <begin position="36"/>
        <end position="262"/>
    </location>
</feature>
<dbReference type="EMBL" id="CP000743">
    <property type="protein sequence ID" value="ABR57011.1"/>
    <property type="molecule type" value="Genomic_DNA"/>
</dbReference>
<dbReference type="SUPFAM" id="SSF46785">
    <property type="entry name" value="Winged helix' DNA-binding domain"/>
    <property type="match status" value="1"/>
</dbReference>
<feature type="domain" description="FIST C-domain" evidence="2">
    <location>
        <begin position="263"/>
        <end position="402"/>
    </location>
</feature>
<dbReference type="Pfam" id="PF08495">
    <property type="entry name" value="FIST"/>
    <property type="match status" value="1"/>
</dbReference>
<dbReference type="GeneID" id="5327747"/>
<protein>
    <submittedName>
        <fullName evidence="3">Uncharacterized protein</fullName>
    </submittedName>
</protein>
<reference evidence="3" key="1">
    <citation type="submission" date="2007-06" db="EMBL/GenBank/DDBJ databases">
        <title>Complete sequence of Methanococcus aeolicus Nankai-3.</title>
        <authorList>
            <consortium name="US DOE Joint Genome Institute"/>
            <person name="Copeland A."/>
            <person name="Lucas S."/>
            <person name="Lapidus A."/>
            <person name="Barry K."/>
            <person name="Glavina del Rio T."/>
            <person name="Dalin E."/>
            <person name="Tice H."/>
            <person name="Pitluck S."/>
            <person name="Chain P."/>
            <person name="Malfatti S."/>
            <person name="Shin M."/>
            <person name="Vergez L."/>
            <person name="Schmutz J."/>
            <person name="Larimer F."/>
            <person name="Land M."/>
            <person name="Hauser L."/>
            <person name="Kyrpides N."/>
            <person name="Lykidis A."/>
            <person name="Sieprawska-Lupa M."/>
            <person name="Whitman W.B."/>
            <person name="Richardson P."/>
        </authorList>
    </citation>
    <scope>NUCLEOTIDE SEQUENCE [LARGE SCALE GENOMIC DNA]</scope>
    <source>
        <strain evidence="3">Nankai-3</strain>
    </source>
</reference>
<sequence length="501" mass="55723">MKFIEFGYGASKDDNPLKAGAHATSDALKNLSKSSMPNVVFLFSHPDYNPEEVLNGVNLILGEKTTIVGGSSKYGIINNNLCENSVFVGILASKYFNVGAGVGLGISMNPRDAGKKAASAAMDDLGMMPKLMMVFMDYCKFEEEVLNGIVDVLGITTPIFGGTTSDDFKFKETYQYCNDAYFDSVVCVAIGGDIIPKISYSSSRSLMDHTKNNENTEYMSSDGNNKKGDITEGKQQTINYNDNKTIITDANKRYIYSLNYINSLKYYKNILNYEGSNTELQKDRAYYLSHPFGLVDSNGNIHIKGPISIKNDILICGSNVMKGNELKLVDINDETIKKLFDDAISSTVNTPPKYTKHISPLTFCLTSLFLTEISKTTIKECLKEYTSNPLFGFTPYGEAIFSKYMNYTVSMCSIVPDLISISAKEGIHMITKYPATKETMLKIDTMGGAVKIEELAKELGIHRRTAYDRVEPLLQCGFAEKDRATVKITEFGKLFLKFWFK</sequence>
<dbReference type="InterPro" id="IPR019494">
    <property type="entry name" value="FIST_C"/>
</dbReference>
<dbReference type="AlphaFoldDB" id="A6UWY9"/>
<evidence type="ECO:0000313" key="3">
    <source>
        <dbReference type="EMBL" id="ABR57011.1"/>
    </source>
</evidence>
<dbReference type="InterPro" id="IPR013702">
    <property type="entry name" value="FIST_domain_N"/>
</dbReference>
<dbReference type="OrthoDB" id="140075at2157"/>
<dbReference type="InterPro" id="IPR036390">
    <property type="entry name" value="WH_DNA-bd_sf"/>
</dbReference>
<dbReference type="KEGG" id="mae:Maeo_1435"/>
<evidence type="ECO:0000259" key="2">
    <source>
        <dbReference type="SMART" id="SM01204"/>
    </source>
</evidence>
<dbReference type="PANTHER" id="PTHR40252:SF2">
    <property type="entry name" value="BLR0328 PROTEIN"/>
    <property type="match status" value="1"/>
</dbReference>
<dbReference type="PANTHER" id="PTHR40252">
    <property type="entry name" value="BLR0328 PROTEIN"/>
    <property type="match status" value="1"/>
</dbReference>
<keyword evidence="4" id="KW-1185">Reference proteome</keyword>
<accession>A6UWY9</accession>
<gene>
    <name evidence="3" type="ordered locus">Maeo_1435</name>
</gene>
<name>A6UWY9_META3</name>
<dbReference type="eggNOG" id="arCOG02838">
    <property type="taxonomic scope" value="Archaea"/>
</dbReference>
<dbReference type="Proteomes" id="UP000001106">
    <property type="component" value="Chromosome"/>
</dbReference>